<feature type="transmembrane region" description="Helical" evidence="1">
    <location>
        <begin position="6"/>
        <end position="32"/>
    </location>
</feature>
<protein>
    <submittedName>
        <fullName evidence="2">Uncharacterized protein</fullName>
    </submittedName>
</protein>
<evidence type="ECO:0000256" key="1">
    <source>
        <dbReference type="SAM" id="Phobius"/>
    </source>
</evidence>
<reference evidence="2" key="1">
    <citation type="journal article" date="2020" name="Stud. Mycol.">
        <title>101 Dothideomycetes genomes: a test case for predicting lifestyles and emergence of pathogens.</title>
        <authorList>
            <person name="Haridas S."/>
            <person name="Albert R."/>
            <person name="Binder M."/>
            <person name="Bloem J."/>
            <person name="Labutti K."/>
            <person name="Salamov A."/>
            <person name="Andreopoulos B."/>
            <person name="Baker S."/>
            <person name="Barry K."/>
            <person name="Bills G."/>
            <person name="Bluhm B."/>
            <person name="Cannon C."/>
            <person name="Castanera R."/>
            <person name="Culley D."/>
            <person name="Daum C."/>
            <person name="Ezra D."/>
            <person name="Gonzalez J."/>
            <person name="Henrissat B."/>
            <person name="Kuo A."/>
            <person name="Liang C."/>
            <person name="Lipzen A."/>
            <person name="Lutzoni F."/>
            <person name="Magnuson J."/>
            <person name="Mondo S."/>
            <person name="Nolan M."/>
            <person name="Ohm R."/>
            <person name="Pangilinan J."/>
            <person name="Park H.-J."/>
            <person name="Ramirez L."/>
            <person name="Alfaro M."/>
            <person name="Sun H."/>
            <person name="Tritt A."/>
            <person name="Yoshinaga Y."/>
            <person name="Zwiers L.-H."/>
            <person name="Turgeon B."/>
            <person name="Goodwin S."/>
            <person name="Spatafora J."/>
            <person name="Crous P."/>
            <person name="Grigoriev I."/>
        </authorList>
    </citation>
    <scope>NUCLEOTIDE SEQUENCE</scope>
    <source>
        <strain evidence="2">CBS 207.26</strain>
    </source>
</reference>
<keyword evidence="3" id="KW-1185">Reference proteome</keyword>
<accession>A0A6A6DDU8</accession>
<dbReference type="EMBL" id="ML994692">
    <property type="protein sequence ID" value="KAF2177183.1"/>
    <property type="molecule type" value="Genomic_DNA"/>
</dbReference>
<sequence>MNIRFLIAAVNVQMVIEGFQYIFCTFMLYIAFIPDSERVPEWWPCVQPTRNSTHHRTQNVRTHKLPTRMNPALLRSKPSCPSKIFCPVCVTMGHVATSQSTLEQRCRQKAQVCRYKPDN</sequence>
<evidence type="ECO:0000313" key="2">
    <source>
        <dbReference type="EMBL" id="KAF2177183.1"/>
    </source>
</evidence>
<proteinExistence type="predicted"/>
<dbReference type="AlphaFoldDB" id="A0A6A6DDU8"/>
<name>A0A6A6DDU8_9PEZI</name>
<evidence type="ECO:0000313" key="3">
    <source>
        <dbReference type="Proteomes" id="UP000800200"/>
    </source>
</evidence>
<dbReference type="Proteomes" id="UP000800200">
    <property type="component" value="Unassembled WGS sequence"/>
</dbReference>
<keyword evidence="1" id="KW-1133">Transmembrane helix</keyword>
<gene>
    <name evidence="2" type="ORF">K469DRAFT_378982</name>
</gene>
<keyword evidence="1" id="KW-0812">Transmembrane</keyword>
<keyword evidence="1" id="KW-0472">Membrane</keyword>
<organism evidence="2 3">
    <name type="scientific">Zopfia rhizophila CBS 207.26</name>
    <dbReference type="NCBI Taxonomy" id="1314779"/>
    <lineage>
        <taxon>Eukaryota</taxon>
        <taxon>Fungi</taxon>
        <taxon>Dikarya</taxon>
        <taxon>Ascomycota</taxon>
        <taxon>Pezizomycotina</taxon>
        <taxon>Dothideomycetes</taxon>
        <taxon>Dothideomycetes incertae sedis</taxon>
        <taxon>Zopfiaceae</taxon>
        <taxon>Zopfia</taxon>
    </lineage>
</organism>